<keyword evidence="4 5" id="KW-0720">Serine protease</keyword>
<dbReference type="PROSITE" id="PS00136">
    <property type="entry name" value="SUBTILASE_ASP"/>
    <property type="match status" value="1"/>
</dbReference>
<dbReference type="Pfam" id="PF00082">
    <property type="entry name" value="Peptidase_S8"/>
    <property type="match status" value="1"/>
</dbReference>
<keyword evidence="10" id="KW-1185">Reference proteome</keyword>
<feature type="active site" description="Charge relay system" evidence="5">
    <location>
        <position position="138"/>
    </location>
</feature>
<dbReference type="Gene3D" id="3.40.50.200">
    <property type="entry name" value="Peptidase S8/S53 domain"/>
    <property type="match status" value="1"/>
</dbReference>
<evidence type="ECO:0000256" key="1">
    <source>
        <dbReference type="ARBA" id="ARBA00011073"/>
    </source>
</evidence>
<dbReference type="InterPro" id="IPR050131">
    <property type="entry name" value="Peptidase_S8_subtilisin-like"/>
</dbReference>
<dbReference type="SUPFAM" id="SSF52743">
    <property type="entry name" value="Subtilisin-like"/>
    <property type="match status" value="1"/>
</dbReference>
<dbReference type="InterPro" id="IPR000209">
    <property type="entry name" value="Peptidase_S8/S53_dom"/>
</dbReference>
<dbReference type="CDD" id="cd00306">
    <property type="entry name" value="Peptidases_S8_S53"/>
    <property type="match status" value="1"/>
</dbReference>
<feature type="domain" description="Peptidase S8/S53" evidence="8">
    <location>
        <begin position="89"/>
        <end position="357"/>
    </location>
</feature>
<evidence type="ECO:0000256" key="2">
    <source>
        <dbReference type="ARBA" id="ARBA00022670"/>
    </source>
</evidence>
<accession>A0AAD4HYP0</accession>
<evidence type="ECO:0000256" key="6">
    <source>
        <dbReference type="RuleBase" id="RU003355"/>
    </source>
</evidence>
<dbReference type="PROSITE" id="PS51892">
    <property type="entry name" value="SUBTILASE"/>
    <property type="match status" value="1"/>
</dbReference>
<dbReference type="PANTHER" id="PTHR43806:SF11">
    <property type="entry name" value="CEREVISIN-RELATED"/>
    <property type="match status" value="1"/>
</dbReference>
<keyword evidence="3 5" id="KW-0378">Hydrolase</keyword>
<evidence type="ECO:0000256" key="5">
    <source>
        <dbReference type="PROSITE-ProRule" id="PRU01240"/>
    </source>
</evidence>
<dbReference type="GO" id="GO:0004252">
    <property type="term" value="F:serine-type endopeptidase activity"/>
    <property type="evidence" value="ECO:0007669"/>
    <property type="project" value="UniProtKB-UniRule"/>
</dbReference>
<feature type="region of interest" description="Disordered" evidence="7">
    <location>
        <begin position="1"/>
        <end position="32"/>
    </location>
</feature>
<dbReference type="PRINTS" id="PR00723">
    <property type="entry name" value="SUBTILISIN"/>
</dbReference>
<feature type="active site" description="Charge relay system" evidence="5">
    <location>
        <position position="98"/>
    </location>
</feature>
<dbReference type="GO" id="GO:0006508">
    <property type="term" value="P:proteolysis"/>
    <property type="evidence" value="ECO:0007669"/>
    <property type="project" value="UniProtKB-KW"/>
</dbReference>
<evidence type="ECO:0000313" key="10">
    <source>
        <dbReference type="Proteomes" id="UP001197093"/>
    </source>
</evidence>
<proteinExistence type="inferred from homology"/>
<evidence type="ECO:0000256" key="4">
    <source>
        <dbReference type="ARBA" id="ARBA00022825"/>
    </source>
</evidence>
<dbReference type="PROSITE" id="PS00138">
    <property type="entry name" value="SUBTILASE_SER"/>
    <property type="match status" value="1"/>
</dbReference>
<feature type="active site" description="Charge relay system" evidence="5">
    <location>
        <position position="331"/>
    </location>
</feature>
<dbReference type="Proteomes" id="UP001197093">
    <property type="component" value="Unassembled WGS sequence"/>
</dbReference>
<sequence length="800" mass="84533">MKRQEEARRLEEASKLEEARRQDEARKQEEIKKGEVLKWMRESKPLEGPATNASNIQKTGTGDTCVDTWFADIERINEEIFTPYRRQAGKRVKVGILDTGIDMRNTAFKNEEVRQRIKKRIDFCDPNSKIAARDRCGHGTHCAALINKIAPAADIYIGRVAVDFDSGLDAEVVAKAISVALGSKGTGEAAQNWDVDILSLSLGFRHFSEAIETALHGSARKGKIILAAASNNGTLRAMAYPAWDSAVIPVNSANGRGRPSDFNPPAVPGKTLTILGENVPSAWITNTTSDMRTESASNSTTEPAGVNSLDPAATPSTALNPSATRRMSGTSVATPIAAGVVALLLELAMIEVPDDAAAQATLRDVLPHLRRQAGLSELLTRKAAATGDFRNIVPMELLNPNLTVGENAAVIKGVLAGKFGFAIVSAGQGGLDDCGAKLVITVTEPGSPVTKTVTAVETAVATALFTEGVTATAATETLLVTETTTITDSQTKMVSETATIVVTTTDVKLADTTITTTDFSYQPAPTLKARLTVLATPDALPGYATEVCADWNQYTKACDCAGFETTTITVPGAPETVTVTAGEAVTTTVGTVSATLTETVFVTATALATEIDTIAVTDIATGTTTVTVSATTTVSATSTPTYVVPIACHAVGTSFRLVQTFPDTTARWMNRGVNFITFDTFWTQNPTGPTADSSTWMLDNNGYLEFAAASQKDSVPYYETTSTADTVQVFLKSRAEVEAGIAAGTMDRVKACIGSTTNVASMTAGKERKRMLSCGNKLYISSGMGLDVAPDCVLMKPGTS</sequence>
<feature type="compositionally biased region" description="Polar residues" evidence="7">
    <location>
        <begin position="290"/>
        <end position="302"/>
    </location>
</feature>
<dbReference type="InterPro" id="IPR015500">
    <property type="entry name" value="Peptidase_S8_subtilisin-rel"/>
</dbReference>
<dbReference type="PANTHER" id="PTHR43806">
    <property type="entry name" value="PEPTIDASE S8"/>
    <property type="match status" value="1"/>
</dbReference>
<protein>
    <recommendedName>
        <fullName evidence="8">Peptidase S8/S53 domain-containing protein</fullName>
    </recommendedName>
</protein>
<gene>
    <name evidence="9" type="ORF">NEMBOFW57_008167</name>
</gene>
<comment type="similarity">
    <text evidence="1 5 6">Belongs to the peptidase S8 family.</text>
</comment>
<keyword evidence="2 5" id="KW-0645">Protease</keyword>
<evidence type="ECO:0000313" key="9">
    <source>
        <dbReference type="EMBL" id="KAG7285873.1"/>
    </source>
</evidence>
<dbReference type="AlphaFoldDB" id="A0AAD4HYP0"/>
<dbReference type="EMBL" id="JAHCVI010000004">
    <property type="protein sequence ID" value="KAG7285873.1"/>
    <property type="molecule type" value="Genomic_DNA"/>
</dbReference>
<reference evidence="9" key="1">
    <citation type="submission" date="2023-02" db="EMBL/GenBank/DDBJ databases">
        <authorList>
            <person name="Palmer J.M."/>
        </authorList>
    </citation>
    <scope>NUCLEOTIDE SEQUENCE</scope>
    <source>
        <strain evidence="9">FW57</strain>
    </source>
</reference>
<name>A0AAD4HYP0_9PEZI</name>
<feature type="region of interest" description="Disordered" evidence="7">
    <location>
        <begin position="290"/>
        <end position="326"/>
    </location>
</feature>
<organism evidence="9 10">
    <name type="scientific">Staphylotrichum longicolle</name>
    <dbReference type="NCBI Taxonomy" id="669026"/>
    <lineage>
        <taxon>Eukaryota</taxon>
        <taxon>Fungi</taxon>
        <taxon>Dikarya</taxon>
        <taxon>Ascomycota</taxon>
        <taxon>Pezizomycotina</taxon>
        <taxon>Sordariomycetes</taxon>
        <taxon>Sordariomycetidae</taxon>
        <taxon>Sordariales</taxon>
        <taxon>Chaetomiaceae</taxon>
        <taxon>Staphylotrichum</taxon>
    </lineage>
</organism>
<dbReference type="InterPro" id="IPR023828">
    <property type="entry name" value="Peptidase_S8_Ser-AS"/>
</dbReference>
<evidence type="ECO:0000259" key="8">
    <source>
        <dbReference type="Pfam" id="PF00082"/>
    </source>
</evidence>
<feature type="compositionally biased region" description="Polar residues" evidence="7">
    <location>
        <begin position="314"/>
        <end position="326"/>
    </location>
</feature>
<evidence type="ECO:0000256" key="3">
    <source>
        <dbReference type="ARBA" id="ARBA00022801"/>
    </source>
</evidence>
<dbReference type="InterPro" id="IPR036852">
    <property type="entry name" value="Peptidase_S8/S53_dom_sf"/>
</dbReference>
<evidence type="ECO:0000256" key="7">
    <source>
        <dbReference type="SAM" id="MobiDB-lite"/>
    </source>
</evidence>
<comment type="caution">
    <text evidence="9">The sequence shown here is derived from an EMBL/GenBank/DDBJ whole genome shotgun (WGS) entry which is preliminary data.</text>
</comment>
<dbReference type="InterPro" id="IPR023827">
    <property type="entry name" value="Peptidase_S8_Asp-AS"/>
</dbReference>